<keyword evidence="1" id="KW-0472">Membrane</keyword>
<keyword evidence="1" id="KW-0812">Transmembrane</keyword>
<evidence type="ECO:0000313" key="3">
    <source>
        <dbReference type="EMBL" id="SFV87677.1"/>
    </source>
</evidence>
<protein>
    <submittedName>
        <fullName evidence="3">Uncharacterized protein</fullName>
    </submittedName>
</protein>
<feature type="transmembrane region" description="Helical" evidence="1">
    <location>
        <begin position="182"/>
        <end position="200"/>
    </location>
</feature>
<reference evidence="3" key="1">
    <citation type="submission" date="2016-10" db="EMBL/GenBank/DDBJ databases">
        <authorList>
            <person name="de Groot N.N."/>
        </authorList>
    </citation>
    <scope>NUCLEOTIDE SEQUENCE</scope>
</reference>
<dbReference type="AlphaFoldDB" id="A0A1W1E1E1"/>
<organism evidence="3">
    <name type="scientific">hydrothermal vent metagenome</name>
    <dbReference type="NCBI Taxonomy" id="652676"/>
    <lineage>
        <taxon>unclassified sequences</taxon>
        <taxon>metagenomes</taxon>
        <taxon>ecological metagenomes</taxon>
    </lineage>
</organism>
<keyword evidence="1" id="KW-1133">Transmembrane helix</keyword>
<sequence length="209" mass="23770">MGFIEKVFLKMTQMIGLLFIIIILIMAGTLGYNNISITNEKSDIPVIQFADYQKITHNQENTIANNLGNNQQFEQKFNAHIDDIVIALSNLSDQAVDKNNLKQKVKVSSKIKLNSYPQSVQLSYLQSLAKLINQVAIVGVKVNINELTNWHDQSFFHQIQENSEANFVKIGTVKIKQNTYTALWDALLIFAMLVIMLAVLRIERNTRKS</sequence>
<dbReference type="EMBL" id="FPHY01000166">
    <property type="protein sequence ID" value="SFV87197.1"/>
    <property type="molecule type" value="Genomic_DNA"/>
</dbReference>
<name>A0A1W1E1E1_9ZZZZ</name>
<dbReference type="EMBL" id="FPHZ01000066">
    <property type="protein sequence ID" value="SFV87677.1"/>
    <property type="molecule type" value="Genomic_DNA"/>
</dbReference>
<evidence type="ECO:0000313" key="2">
    <source>
        <dbReference type="EMBL" id="SFV87197.1"/>
    </source>
</evidence>
<gene>
    <name evidence="2" type="ORF">MNB_SUP05-SYMBIONT-4-271</name>
    <name evidence="3" type="ORF">MNB_SUP05-SYMBIONT-5-953</name>
</gene>
<accession>A0A1W1E1E1</accession>
<evidence type="ECO:0000256" key="1">
    <source>
        <dbReference type="SAM" id="Phobius"/>
    </source>
</evidence>
<feature type="transmembrane region" description="Helical" evidence="1">
    <location>
        <begin position="12"/>
        <end position="32"/>
    </location>
</feature>
<proteinExistence type="predicted"/>